<dbReference type="Proteomes" id="UP000234585">
    <property type="component" value="Unassembled WGS sequence"/>
</dbReference>
<dbReference type="Pfam" id="PF00566">
    <property type="entry name" value="RabGAP-TBC"/>
    <property type="match status" value="1"/>
</dbReference>
<keyword evidence="1" id="KW-0343">GTPase activation</keyword>
<dbReference type="FunFam" id="1.10.8.1310:FF:000001">
    <property type="entry name" value="TBC1 domain family, member 20"/>
    <property type="match status" value="1"/>
</dbReference>
<dbReference type="PANTHER" id="PTHR20913">
    <property type="entry name" value="TBC1 DOMAIN FAMILY MEMBER 20/GTPASE"/>
    <property type="match status" value="1"/>
</dbReference>
<dbReference type="FunFam" id="1.10.472.80:FF:000060">
    <property type="entry name" value="TBC domain protein, putative"/>
    <property type="match status" value="1"/>
</dbReference>
<dbReference type="SMART" id="SM00164">
    <property type="entry name" value="TBC"/>
    <property type="match status" value="1"/>
</dbReference>
<dbReference type="GO" id="GO:0005096">
    <property type="term" value="F:GTPase activator activity"/>
    <property type="evidence" value="ECO:0007669"/>
    <property type="project" value="UniProtKB-KW"/>
</dbReference>
<keyword evidence="4" id="KW-1185">Reference proteome</keyword>
<dbReference type="InterPro" id="IPR035969">
    <property type="entry name" value="Rab-GAP_TBC_sf"/>
</dbReference>
<dbReference type="InterPro" id="IPR000195">
    <property type="entry name" value="Rab-GAP-TBC_dom"/>
</dbReference>
<dbReference type="InterPro" id="IPR045913">
    <property type="entry name" value="TBC20/Gyp8-like"/>
</dbReference>
<evidence type="ECO:0000313" key="3">
    <source>
        <dbReference type="EMBL" id="PLB41925.1"/>
    </source>
</evidence>
<dbReference type="SUPFAM" id="SSF47923">
    <property type="entry name" value="Ypt/Rab-GAP domain of gyp1p"/>
    <property type="match status" value="2"/>
</dbReference>
<dbReference type="GO" id="GO:0005789">
    <property type="term" value="C:endoplasmic reticulum membrane"/>
    <property type="evidence" value="ECO:0007669"/>
    <property type="project" value="TreeGrafter"/>
</dbReference>
<accession>A0A2I2FMR9</accession>
<dbReference type="STRING" id="41067.A0A2I2FMR9"/>
<protein>
    <submittedName>
        <fullName evidence="3">Rab-GTPase-TBC domain-domain-containing protein</fullName>
    </submittedName>
</protein>
<reference evidence="3 4" key="1">
    <citation type="submission" date="2017-12" db="EMBL/GenBank/DDBJ databases">
        <authorList>
            <consortium name="DOE Joint Genome Institute"/>
            <person name="Haridas S."/>
            <person name="Kjaerbolling I."/>
            <person name="Vesth T.C."/>
            <person name="Frisvad J.C."/>
            <person name="Nybo J.L."/>
            <person name="Theobald S."/>
            <person name="Kuo A."/>
            <person name="Bowyer P."/>
            <person name="Matsuda Y."/>
            <person name="Mondo S."/>
            <person name="Lyhne E.K."/>
            <person name="Kogle M.E."/>
            <person name="Clum A."/>
            <person name="Lipzen A."/>
            <person name="Salamov A."/>
            <person name="Ngan C.Y."/>
            <person name="Daum C."/>
            <person name="Chiniquy J."/>
            <person name="Barry K."/>
            <person name="LaButti K."/>
            <person name="Simmons B.A."/>
            <person name="Magnuson J.K."/>
            <person name="Mortensen U.H."/>
            <person name="Larsen T.O."/>
            <person name="Grigoriev I.V."/>
            <person name="Baker S.E."/>
            <person name="Andersen M.R."/>
            <person name="Nordberg H.P."/>
            <person name="Cantor M.N."/>
            <person name="Hua S.X."/>
        </authorList>
    </citation>
    <scope>NUCLEOTIDE SEQUENCE [LARGE SCALE GENOMIC DNA]</scope>
    <source>
        <strain evidence="3 4">CBS 102.13</strain>
    </source>
</reference>
<dbReference type="RefSeq" id="XP_024675937.1">
    <property type="nucleotide sequence ID" value="XM_024820731.1"/>
</dbReference>
<dbReference type="PANTHER" id="PTHR20913:SF7">
    <property type="entry name" value="RE60063P"/>
    <property type="match status" value="1"/>
</dbReference>
<proteinExistence type="predicted"/>
<dbReference type="PROSITE" id="PS50086">
    <property type="entry name" value="TBC_RABGAP"/>
    <property type="match status" value="1"/>
</dbReference>
<dbReference type="GO" id="GO:0006888">
    <property type="term" value="P:endoplasmic reticulum to Golgi vesicle-mediated transport"/>
    <property type="evidence" value="ECO:0007669"/>
    <property type="project" value="TreeGrafter"/>
</dbReference>
<name>A0A2I2FMR9_ASPCN</name>
<evidence type="ECO:0000259" key="2">
    <source>
        <dbReference type="PROSITE" id="PS50086"/>
    </source>
</evidence>
<feature type="domain" description="Rab-GAP TBC" evidence="2">
    <location>
        <begin position="86"/>
        <end position="270"/>
    </location>
</feature>
<organism evidence="3 4">
    <name type="scientific">Aspergillus candidus</name>
    <dbReference type="NCBI Taxonomy" id="41067"/>
    <lineage>
        <taxon>Eukaryota</taxon>
        <taxon>Fungi</taxon>
        <taxon>Dikarya</taxon>
        <taxon>Ascomycota</taxon>
        <taxon>Pezizomycotina</taxon>
        <taxon>Eurotiomycetes</taxon>
        <taxon>Eurotiomycetidae</taxon>
        <taxon>Eurotiales</taxon>
        <taxon>Aspergillaceae</taxon>
        <taxon>Aspergillus</taxon>
        <taxon>Aspergillus subgen. Circumdati</taxon>
    </lineage>
</organism>
<dbReference type="Gene3D" id="1.10.8.1310">
    <property type="match status" value="1"/>
</dbReference>
<evidence type="ECO:0000256" key="1">
    <source>
        <dbReference type="ARBA" id="ARBA00022468"/>
    </source>
</evidence>
<dbReference type="OrthoDB" id="206700at2759"/>
<dbReference type="GeneID" id="36527891"/>
<sequence length="434" mass="49780">MAEWPDIQRWPESNAEIDIETGGLTDVDMDLDMASEKMSKETTPPMDPPHDLAAARVAEKEVAIRRACDLRDYDALVSYATSEGGFLRDEIRQSVWPLLLHCDRLIPEHDFTDWNDLPPHADEDQVQLDVNRSFVYYPDCADDERARKKDELSIVIRQVLRKYPMLCYFQGYHDIAQVLLLVLGERTAAPAVAQMSLFRIRDYMLPSLKPSIKHLHLIPAIIGKADPALRRHIAGIQPFFALAAALTLYAHDIQEYSDIARLFDFLLAREPVESIYLFAAIIISRRKELLEISVDEPEMLHFTMSKLPCPLDLEGLITKAVQLFQTCPPESLPCNAWKSIPQCSVLKTSRELSDRQTVKKALGLFDQQTRQLRNQERKEKTLEFLWYNRRTVGSVAVTIFIGAVSFWIRRKGLDGPIWSYLSRFKAAFQAHGYF</sequence>
<gene>
    <name evidence="3" type="ORF">BDW47DRAFT_98805</name>
</gene>
<dbReference type="AlphaFoldDB" id="A0A2I2FMR9"/>
<dbReference type="EMBL" id="KZ559119">
    <property type="protein sequence ID" value="PLB41925.1"/>
    <property type="molecule type" value="Genomic_DNA"/>
</dbReference>
<dbReference type="Gene3D" id="1.10.472.80">
    <property type="entry name" value="Ypt/Rab-GAP domain of gyp1p, domain 3"/>
    <property type="match status" value="1"/>
</dbReference>
<evidence type="ECO:0000313" key="4">
    <source>
        <dbReference type="Proteomes" id="UP000234585"/>
    </source>
</evidence>